<dbReference type="GO" id="GO:0044773">
    <property type="term" value="P:mitotic DNA damage checkpoint signaling"/>
    <property type="evidence" value="ECO:0007669"/>
    <property type="project" value="TreeGrafter"/>
</dbReference>
<dbReference type="GO" id="GO:0004674">
    <property type="term" value="F:protein serine/threonine kinase activity"/>
    <property type="evidence" value="ECO:0007669"/>
    <property type="project" value="TreeGrafter"/>
</dbReference>
<dbReference type="OrthoDB" id="5987198at2759"/>
<dbReference type="Proteomes" id="UP000294933">
    <property type="component" value="Unassembled WGS sequence"/>
</dbReference>
<dbReference type="InterPro" id="IPR000719">
    <property type="entry name" value="Prot_kinase_dom"/>
</dbReference>
<dbReference type="AlphaFoldDB" id="A0A4Y7PQZ7"/>
<reference evidence="2 3" key="1">
    <citation type="submission" date="2018-06" db="EMBL/GenBank/DDBJ databases">
        <title>A transcriptomic atlas of mushroom development highlights an independent origin of complex multicellularity.</title>
        <authorList>
            <consortium name="DOE Joint Genome Institute"/>
            <person name="Krizsan K."/>
            <person name="Almasi E."/>
            <person name="Merenyi Z."/>
            <person name="Sahu N."/>
            <person name="Viragh M."/>
            <person name="Koszo T."/>
            <person name="Mondo S."/>
            <person name="Kiss B."/>
            <person name="Balint B."/>
            <person name="Kues U."/>
            <person name="Barry K."/>
            <person name="Hegedus J.C."/>
            <person name="Henrissat B."/>
            <person name="Johnson J."/>
            <person name="Lipzen A."/>
            <person name="Ohm R."/>
            <person name="Nagy I."/>
            <person name="Pangilinan J."/>
            <person name="Yan J."/>
            <person name="Xiong Y."/>
            <person name="Grigoriev I.V."/>
            <person name="Hibbett D.S."/>
            <person name="Nagy L.G."/>
        </authorList>
    </citation>
    <scope>NUCLEOTIDE SEQUENCE [LARGE SCALE GENOMIC DNA]</scope>
    <source>
        <strain evidence="2 3">SZMC22713</strain>
    </source>
</reference>
<dbReference type="SMART" id="SM00220">
    <property type="entry name" value="S_TKc"/>
    <property type="match status" value="1"/>
</dbReference>
<sequence>MGLQGREIIDAIRISDGTAVMIKKVPYRPGSREVKIATILSSPENLKDRRNHCIPILDSFHDTIDDPRLVFLVMPKLHSSNDPHPKSVGDVVEFMRQTLEGLEFMHGRDIAHRDISLASIMVDSDTRKQSLQHSISEKTNTNHVRYFISNFESCQDLNTLPTFKSVAAVPERGQYPPELSGDNDVPFSGDVFALGTLFKKNFITPYSNFDTLIPLIKQMTARDPKKRPSMAVARSRFEMLVRNWNGSTLRWRLRPTHEKIGPRFVRTCAAIVREVLHLPSRVATSASLLMKQQSLRFLTKVHYAFRPYQIATF</sequence>
<organism evidence="2 3">
    <name type="scientific">Rickenella mellea</name>
    <dbReference type="NCBI Taxonomy" id="50990"/>
    <lineage>
        <taxon>Eukaryota</taxon>
        <taxon>Fungi</taxon>
        <taxon>Dikarya</taxon>
        <taxon>Basidiomycota</taxon>
        <taxon>Agaricomycotina</taxon>
        <taxon>Agaricomycetes</taxon>
        <taxon>Hymenochaetales</taxon>
        <taxon>Rickenellaceae</taxon>
        <taxon>Rickenella</taxon>
    </lineage>
</organism>
<evidence type="ECO:0000259" key="1">
    <source>
        <dbReference type="PROSITE" id="PS50011"/>
    </source>
</evidence>
<dbReference type="EMBL" id="ML170230">
    <property type="protein sequence ID" value="TDL16999.1"/>
    <property type="molecule type" value="Genomic_DNA"/>
</dbReference>
<dbReference type="PANTHER" id="PTHR44167:SF30">
    <property type="entry name" value="PHOSPHORYLASE KINASE"/>
    <property type="match status" value="1"/>
</dbReference>
<name>A0A4Y7PQZ7_9AGAM</name>
<gene>
    <name evidence="2" type="ORF">BD410DRAFT_730572</name>
</gene>
<dbReference type="Pfam" id="PF00069">
    <property type="entry name" value="Pkinase"/>
    <property type="match status" value="1"/>
</dbReference>
<dbReference type="Gene3D" id="1.10.510.10">
    <property type="entry name" value="Transferase(Phosphotransferase) domain 1"/>
    <property type="match status" value="1"/>
</dbReference>
<dbReference type="PANTHER" id="PTHR44167">
    <property type="entry name" value="OVARIAN-SPECIFIC SERINE/THREONINE-PROTEIN KINASE LOK-RELATED"/>
    <property type="match status" value="1"/>
</dbReference>
<proteinExistence type="predicted"/>
<dbReference type="InterPro" id="IPR011009">
    <property type="entry name" value="Kinase-like_dom_sf"/>
</dbReference>
<accession>A0A4Y7PQZ7</accession>
<protein>
    <recommendedName>
        <fullName evidence="1">Protein kinase domain-containing protein</fullName>
    </recommendedName>
</protein>
<dbReference type="GO" id="GO:0005524">
    <property type="term" value="F:ATP binding"/>
    <property type="evidence" value="ECO:0007669"/>
    <property type="project" value="InterPro"/>
</dbReference>
<dbReference type="PROSITE" id="PS50011">
    <property type="entry name" value="PROTEIN_KINASE_DOM"/>
    <property type="match status" value="1"/>
</dbReference>
<evidence type="ECO:0000313" key="2">
    <source>
        <dbReference type="EMBL" id="TDL16999.1"/>
    </source>
</evidence>
<dbReference type="GO" id="GO:0005634">
    <property type="term" value="C:nucleus"/>
    <property type="evidence" value="ECO:0007669"/>
    <property type="project" value="TreeGrafter"/>
</dbReference>
<dbReference type="SUPFAM" id="SSF56112">
    <property type="entry name" value="Protein kinase-like (PK-like)"/>
    <property type="match status" value="1"/>
</dbReference>
<keyword evidence="3" id="KW-1185">Reference proteome</keyword>
<feature type="domain" description="Protein kinase" evidence="1">
    <location>
        <begin position="1"/>
        <end position="298"/>
    </location>
</feature>
<evidence type="ECO:0000313" key="3">
    <source>
        <dbReference type="Proteomes" id="UP000294933"/>
    </source>
</evidence>
<dbReference type="VEuPathDB" id="FungiDB:BD410DRAFT_730572"/>
<dbReference type="STRING" id="50990.A0A4Y7PQZ7"/>